<dbReference type="RefSeq" id="WP_396767773.1">
    <property type="nucleotide sequence ID" value="NZ_JBITLA010000001.1"/>
</dbReference>
<organism evidence="2 3">
    <name type="scientific">Micromonospora maritima</name>
    <dbReference type="NCBI Taxonomy" id="986711"/>
    <lineage>
        <taxon>Bacteria</taxon>
        <taxon>Bacillati</taxon>
        <taxon>Actinomycetota</taxon>
        <taxon>Actinomycetes</taxon>
        <taxon>Micromonosporales</taxon>
        <taxon>Micromonosporaceae</taxon>
        <taxon>Micromonospora</taxon>
    </lineage>
</organism>
<feature type="region of interest" description="Disordered" evidence="1">
    <location>
        <begin position="167"/>
        <end position="210"/>
    </location>
</feature>
<sequence length="210" mass="23009">MSGRLRTDTPVPPTLIPVSAGFLGRAAACARRRAEKEGIEVQRSRFVFLAAPMPGPRQEQPVDGIVWMLVSPNNRPLGRGPVYHEAYARCRESVLALQANVDRIVPVEGTVPASGQWDWRIELDQVSVAVSSRSYLRARECRYNLERFLEALPQAEVVPGARTVRRARRGATAPGSAALDGPIGTPAAGPERRTYRPASGFDARKRDASR</sequence>
<evidence type="ECO:0000256" key="1">
    <source>
        <dbReference type="SAM" id="MobiDB-lite"/>
    </source>
</evidence>
<dbReference type="EMBL" id="JBITLE010000002">
    <property type="protein sequence ID" value="MFI7262078.1"/>
    <property type="molecule type" value="Genomic_DNA"/>
</dbReference>
<keyword evidence="3" id="KW-1185">Reference proteome</keyword>
<reference evidence="2 3" key="1">
    <citation type="submission" date="2024-10" db="EMBL/GenBank/DDBJ databases">
        <title>The Natural Products Discovery Center: Release of the First 8490 Sequenced Strains for Exploring Actinobacteria Biosynthetic Diversity.</title>
        <authorList>
            <person name="Kalkreuter E."/>
            <person name="Kautsar S.A."/>
            <person name="Yang D."/>
            <person name="Bader C.D."/>
            <person name="Teijaro C.N."/>
            <person name="Fluegel L."/>
            <person name="Davis C.M."/>
            <person name="Simpson J.R."/>
            <person name="Lauterbach L."/>
            <person name="Steele A.D."/>
            <person name="Gui C."/>
            <person name="Meng S."/>
            <person name="Li G."/>
            <person name="Viehrig K."/>
            <person name="Ye F."/>
            <person name="Su P."/>
            <person name="Kiefer A.F."/>
            <person name="Nichols A."/>
            <person name="Cepeda A.J."/>
            <person name="Yan W."/>
            <person name="Fan B."/>
            <person name="Jiang Y."/>
            <person name="Adhikari A."/>
            <person name="Zheng C.-J."/>
            <person name="Schuster L."/>
            <person name="Cowan T.M."/>
            <person name="Smanski M.J."/>
            <person name="Chevrette M.G."/>
            <person name="De Carvalho L.P.S."/>
            <person name="Shen B."/>
        </authorList>
    </citation>
    <scope>NUCLEOTIDE SEQUENCE [LARGE SCALE GENOMIC DNA]</scope>
    <source>
        <strain evidence="2 3">NPDC049845</strain>
    </source>
</reference>
<proteinExistence type="predicted"/>
<gene>
    <name evidence="2" type="ORF">ACIBP4_07215</name>
</gene>
<name>A0ABW7ZGU5_9ACTN</name>
<dbReference type="Proteomes" id="UP001612812">
    <property type="component" value="Unassembled WGS sequence"/>
</dbReference>
<evidence type="ECO:0000313" key="3">
    <source>
        <dbReference type="Proteomes" id="UP001612812"/>
    </source>
</evidence>
<comment type="caution">
    <text evidence="2">The sequence shown here is derived from an EMBL/GenBank/DDBJ whole genome shotgun (WGS) entry which is preliminary data.</text>
</comment>
<evidence type="ECO:0000313" key="2">
    <source>
        <dbReference type="EMBL" id="MFI7262078.1"/>
    </source>
</evidence>
<accession>A0ABW7ZGU5</accession>
<protein>
    <submittedName>
        <fullName evidence="2">Uncharacterized protein</fullName>
    </submittedName>
</protein>